<accession>A0A0C5WA93</accession>
<sequence length="178" mass="21092">MKRSVLLILLTLFTFQIHAQENDTEEEPKDYSANVLTLDSTIKSLYSVISGEKDVERDWELFKFLFRKDAKLIAAGKNKEGELQVQYMKPADYIKNSGKWLVENGFFEKEINRVTDKFGNMAHVFSTYESFFSEDDEKPFMRGINSIQLFYDGKRWWIVNIYWQQESKKHTIPETYLN</sequence>
<dbReference type="InterPro" id="IPR032710">
    <property type="entry name" value="NTF2-like_dom_sf"/>
</dbReference>
<protein>
    <recommendedName>
        <fullName evidence="4">Nuclear transport factor 2 family protein</fullName>
    </recommendedName>
</protein>
<organism evidence="2 3">
    <name type="scientific">Siansivirga zeaxanthinifaciens CC-SAMT-1</name>
    <dbReference type="NCBI Taxonomy" id="1454006"/>
    <lineage>
        <taxon>Bacteria</taxon>
        <taxon>Pseudomonadati</taxon>
        <taxon>Bacteroidota</taxon>
        <taxon>Flavobacteriia</taxon>
        <taxon>Flavobacteriales</taxon>
        <taxon>Flavobacteriaceae</taxon>
        <taxon>Siansivirga</taxon>
    </lineage>
</organism>
<dbReference type="KEGG" id="sze:AW14_10845"/>
<dbReference type="HOGENOM" id="CLU_115824_0_0_10"/>
<feature type="signal peptide" evidence="1">
    <location>
        <begin position="1"/>
        <end position="19"/>
    </location>
</feature>
<reference evidence="2 3" key="1">
    <citation type="submission" date="2014-02" db="EMBL/GenBank/DDBJ databases">
        <authorList>
            <person name="Young C.-C."/>
            <person name="Hameed A."/>
            <person name="Huang H.-C."/>
            <person name="Shahina M."/>
        </authorList>
    </citation>
    <scope>NUCLEOTIDE SEQUENCE [LARGE SCALE GENOMIC DNA]</scope>
    <source>
        <strain evidence="2 3">CC-SAMT-1</strain>
    </source>
</reference>
<dbReference type="AlphaFoldDB" id="A0A0C5WA93"/>
<dbReference type="RefSeq" id="WP_044639609.1">
    <property type="nucleotide sequence ID" value="NZ_CP007202.1"/>
</dbReference>
<gene>
    <name evidence="2" type="ORF">AW14_10845</name>
</gene>
<evidence type="ECO:0008006" key="4">
    <source>
        <dbReference type="Google" id="ProtNLM"/>
    </source>
</evidence>
<dbReference type="SUPFAM" id="SSF54427">
    <property type="entry name" value="NTF2-like"/>
    <property type="match status" value="1"/>
</dbReference>
<evidence type="ECO:0000313" key="3">
    <source>
        <dbReference type="Proteomes" id="UP000032229"/>
    </source>
</evidence>
<feature type="chain" id="PRO_5002184176" description="Nuclear transport factor 2 family protein" evidence="1">
    <location>
        <begin position="20"/>
        <end position="178"/>
    </location>
</feature>
<proteinExistence type="predicted"/>
<dbReference type="Proteomes" id="UP000032229">
    <property type="component" value="Chromosome"/>
</dbReference>
<keyword evidence="3" id="KW-1185">Reference proteome</keyword>
<dbReference type="OrthoDB" id="8754772at2"/>
<dbReference type="PATRIC" id="fig|1454006.5.peg.2148"/>
<dbReference type="STRING" id="1454006.AW14_10845"/>
<name>A0A0C5WA93_9FLAO</name>
<evidence type="ECO:0000256" key="1">
    <source>
        <dbReference type="SAM" id="SignalP"/>
    </source>
</evidence>
<dbReference type="Gene3D" id="3.10.450.50">
    <property type="match status" value="1"/>
</dbReference>
<evidence type="ECO:0000313" key="2">
    <source>
        <dbReference type="EMBL" id="AJR04058.1"/>
    </source>
</evidence>
<dbReference type="EMBL" id="CP007202">
    <property type="protein sequence ID" value="AJR04058.1"/>
    <property type="molecule type" value="Genomic_DNA"/>
</dbReference>
<keyword evidence="1" id="KW-0732">Signal</keyword>